<dbReference type="AlphaFoldDB" id="X0SZE4"/>
<evidence type="ECO:0000313" key="2">
    <source>
        <dbReference type="EMBL" id="GAF69185.1"/>
    </source>
</evidence>
<dbReference type="SUPFAM" id="SSF51182">
    <property type="entry name" value="RmlC-like cupins"/>
    <property type="match status" value="1"/>
</dbReference>
<feature type="non-terminal residue" evidence="2">
    <location>
        <position position="1"/>
    </location>
</feature>
<gene>
    <name evidence="2" type="ORF">S01H1_14911</name>
</gene>
<comment type="caution">
    <text evidence="2">The sequence shown here is derived from an EMBL/GenBank/DDBJ whole genome shotgun (WGS) entry which is preliminary data.</text>
</comment>
<name>X0SZE4_9ZZZZ</name>
<proteinExistence type="predicted"/>
<dbReference type="InterPro" id="IPR014710">
    <property type="entry name" value="RmlC-like_jellyroll"/>
</dbReference>
<sequence length="62" mass="6851">VEGQVVRLDPGSSYVVPRGARHYYHVLETFTAIEATSPPAQVHGRDAPCLHPKLDPSRTEKL</sequence>
<evidence type="ECO:0008006" key="3">
    <source>
        <dbReference type="Google" id="ProtNLM"/>
    </source>
</evidence>
<dbReference type="Gene3D" id="2.60.120.10">
    <property type="entry name" value="Jelly Rolls"/>
    <property type="match status" value="1"/>
</dbReference>
<feature type="compositionally biased region" description="Basic and acidic residues" evidence="1">
    <location>
        <begin position="43"/>
        <end position="62"/>
    </location>
</feature>
<evidence type="ECO:0000256" key="1">
    <source>
        <dbReference type="SAM" id="MobiDB-lite"/>
    </source>
</evidence>
<organism evidence="2">
    <name type="scientific">marine sediment metagenome</name>
    <dbReference type="NCBI Taxonomy" id="412755"/>
    <lineage>
        <taxon>unclassified sequences</taxon>
        <taxon>metagenomes</taxon>
        <taxon>ecological metagenomes</taxon>
    </lineage>
</organism>
<dbReference type="EMBL" id="BARS01007775">
    <property type="protein sequence ID" value="GAF69185.1"/>
    <property type="molecule type" value="Genomic_DNA"/>
</dbReference>
<feature type="region of interest" description="Disordered" evidence="1">
    <location>
        <begin position="38"/>
        <end position="62"/>
    </location>
</feature>
<protein>
    <recommendedName>
        <fullName evidence="3">Cupin 2 conserved barrel domain-containing protein</fullName>
    </recommendedName>
</protein>
<accession>X0SZE4</accession>
<reference evidence="2" key="1">
    <citation type="journal article" date="2014" name="Front. Microbiol.">
        <title>High frequency of phylogenetically diverse reductive dehalogenase-homologous genes in deep subseafloor sedimentary metagenomes.</title>
        <authorList>
            <person name="Kawai M."/>
            <person name="Futagami T."/>
            <person name="Toyoda A."/>
            <person name="Takaki Y."/>
            <person name="Nishi S."/>
            <person name="Hori S."/>
            <person name="Arai W."/>
            <person name="Tsubouchi T."/>
            <person name="Morono Y."/>
            <person name="Uchiyama I."/>
            <person name="Ito T."/>
            <person name="Fujiyama A."/>
            <person name="Inagaki F."/>
            <person name="Takami H."/>
        </authorList>
    </citation>
    <scope>NUCLEOTIDE SEQUENCE</scope>
    <source>
        <strain evidence="2">Expedition CK06-06</strain>
    </source>
</reference>
<dbReference type="InterPro" id="IPR011051">
    <property type="entry name" value="RmlC_Cupin_sf"/>
</dbReference>